<dbReference type="SUPFAM" id="SSF46689">
    <property type="entry name" value="Homeodomain-like"/>
    <property type="match status" value="1"/>
</dbReference>
<dbReference type="AlphaFoldDB" id="A0A937RG33"/>
<name>A0A937RG33_9ACTN</name>
<reference evidence="4" key="1">
    <citation type="submission" date="2020-12" db="EMBL/GenBank/DDBJ databases">
        <title>Genomic characterization of non-nitrogen-fixing Frankia strains.</title>
        <authorList>
            <person name="Carlos-Shanley C."/>
            <person name="Guerra T."/>
            <person name="Hahn D."/>
        </authorList>
    </citation>
    <scope>NUCLEOTIDE SEQUENCE</scope>
    <source>
        <strain evidence="4">CN6</strain>
    </source>
</reference>
<evidence type="ECO:0000256" key="1">
    <source>
        <dbReference type="ARBA" id="ARBA00023125"/>
    </source>
</evidence>
<dbReference type="PROSITE" id="PS50977">
    <property type="entry name" value="HTH_TETR_2"/>
    <property type="match status" value="1"/>
</dbReference>
<evidence type="ECO:0000313" key="4">
    <source>
        <dbReference type="EMBL" id="MBL7629412.1"/>
    </source>
</evidence>
<keyword evidence="5" id="KW-1185">Reference proteome</keyword>
<protein>
    <submittedName>
        <fullName evidence="4">TetR/AcrR family transcriptional regulator</fullName>
    </submittedName>
</protein>
<keyword evidence="1 2" id="KW-0238">DNA-binding</keyword>
<organism evidence="4 5">
    <name type="scientific">Frankia nepalensis</name>
    <dbReference type="NCBI Taxonomy" id="1836974"/>
    <lineage>
        <taxon>Bacteria</taxon>
        <taxon>Bacillati</taxon>
        <taxon>Actinomycetota</taxon>
        <taxon>Actinomycetes</taxon>
        <taxon>Frankiales</taxon>
        <taxon>Frankiaceae</taxon>
        <taxon>Frankia</taxon>
    </lineage>
</organism>
<accession>A0A937RG33</accession>
<sequence length="202" mass="21467">MPAPVKHSADEMLDAVRALVLTGGPAAASARAVCLATGASSGSVYHRFPRRDDLVAAAWLRAQDHFLRVFLRVVDPPGIEAGIEAAVMVLTWSRDHPEDATLLLRHALRDLLRGDTSPALAERAAANQRTVGATFDALAAATGHPLPDLLLAVVDLPHTVARRTLRDGGVPTDDDIRAVRRAATLLLTHHPSDGFPAGRPES</sequence>
<gene>
    <name evidence="4" type="ORF">I7412_20025</name>
</gene>
<dbReference type="Proteomes" id="UP000604475">
    <property type="component" value="Unassembled WGS sequence"/>
</dbReference>
<feature type="domain" description="HTH tetR-type" evidence="3">
    <location>
        <begin position="6"/>
        <end position="66"/>
    </location>
</feature>
<dbReference type="Gene3D" id="1.10.357.10">
    <property type="entry name" value="Tetracycline Repressor, domain 2"/>
    <property type="match status" value="1"/>
</dbReference>
<dbReference type="InterPro" id="IPR001647">
    <property type="entry name" value="HTH_TetR"/>
</dbReference>
<feature type="DNA-binding region" description="H-T-H motif" evidence="2">
    <location>
        <begin position="29"/>
        <end position="48"/>
    </location>
</feature>
<dbReference type="EMBL" id="JAEACQ010000228">
    <property type="protein sequence ID" value="MBL7629412.1"/>
    <property type="molecule type" value="Genomic_DNA"/>
</dbReference>
<dbReference type="RefSeq" id="WP_203004442.1">
    <property type="nucleotide sequence ID" value="NZ_JADWYU010000113.1"/>
</dbReference>
<evidence type="ECO:0000313" key="5">
    <source>
        <dbReference type="Proteomes" id="UP000604475"/>
    </source>
</evidence>
<comment type="caution">
    <text evidence="4">The sequence shown here is derived from an EMBL/GenBank/DDBJ whole genome shotgun (WGS) entry which is preliminary data.</text>
</comment>
<evidence type="ECO:0000259" key="3">
    <source>
        <dbReference type="PROSITE" id="PS50977"/>
    </source>
</evidence>
<proteinExistence type="predicted"/>
<dbReference type="InterPro" id="IPR009057">
    <property type="entry name" value="Homeodomain-like_sf"/>
</dbReference>
<evidence type="ECO:0000256" key="2">
    <source>
        <dbReference type="PROSITE-ProRule" id="PRU00335"/>
    </source>
</evidence>
<dbReference type="GO" id="GO:0003677">
    <property type="term" value="F:DNA binding"/>
    <property type="evidence" value="ECO:0007669"/>
    <property type="project" value="UniProtKB-UniRule"/>
</dbReference>
<dbReference type="Pfam" id="PF00440">
    <property type="entry name" value="TetR_N"/>
    <property type="match status" value="1"/>
</dbReference>